<feature type="transmembrane region" description="Helical" evidence="1">
    <location>
        <begin position="52"/>
        <end position="73"/>
    </location>
</feature>
<dbReference type="EMBL" id="CP136336">
    <property type="protein sequence ID" value="WOB06884.1"/>
    <property type="molecule type" value="Genomic_DNA"/>
</dbReference>
<proteinExistence type="predicted"/>
<accession>A0ABZ0CWL4</accession>
<keyword evidence="1" id="KW-0472">Membrane</keyword>
<dbReference type="Proteomes" id="UP001303946">
    <property type="component" value="Chromosome"/>
</dbReference>
<evidence type="ECO:0000313" key="3">
    <source>
        <dbReference type="Proteomes" id="UP001303946"/>
    </source>
</evidence>
<evidence type="ECO:0000313" key="2">
    <source>
        <dbReference type="EMBL" id="WOB06884.1"/>
    </source>
</evidence>
<name>A0ABZ0CWL4_9BURK</name>
<feature type="transmembrane region" description="Helical" evidence="1">
    <location>
        <begin position="12"/>
        <end position="32"/>
    </location>
</feature>
<evidence type="ECO:0000256" key="1">
    <source>
        <dbReference type="SAM" id="Phobius"/>
    </source>
</evidence>
<sequence>MKVQPQTKAALLYLLPAAAILAIWYVLLFKGNTQQSSATGTLGYLLTEDPNSIWFTWLLVLPAGFLALSAGYSMSLARSRRGSKALLAIGISLAVAAWLTVSTEIAVFASLPVLYGLAAAKQVNRSHAENGA</sequence>
<dbReference type="RefSeq" id="WP_316699529.1">
    <property type="nucleotide sequence ID" value="NZ_CP136336.1"/>
</dbReference>
<keyword evidence="1" id="KW-1133">Transmembrane helix</keyword>
<keyword evidence="1" id="KW-0812">Transmembrane</keyword>
<feature type="transmembrane region" description="Helical" evidence="1">
    <location>
        <begin position="85"/>
        <end position="109"/>
    </location>
</feature>
<keyword evidence="3" id="KW-1185">Reference proteome</keyword>
<organism evidence="2 3">
    <name type="scientific">Piscinibacter gummiphilus</name>
    <dbReference type="NCBI Taxonomy" id="946333"/>
    <lineage>
        <taxon>Bacteria</taxon>
        <taxon>Pseudomonadati</taxon>
        <taxon>Pseudomonadota</taxon>
        <taxon>Betaproteobacteria</taxon>
        <taxon>Burkholderiales</taxon>
        <taxon>Sphaerotilaceae</taxon>
        <taxon>Piscinibacter</taxon>
    </lineage>
</organism>
<gene>
    <name evidence="2" type="ORF">RXV79_18400</name>
</gene>
<reference evidence="2 3" key="1">
    <citation type="submission" date="2023-10" db="EMBL/GenBank/DDBJ databases">
        <title>Bacteria for the degradation of biodegradable plastic PBAT(Polybutylene adipate terephthalate).</title>
        <authorList>
            <person name="Weon H.-Y."/>
            <person name="Yeon J."/>
        </authorList>
    </citation>
    <scope>NUCLEOTIDE SEQUENCE [LARGE SCALE GENOMIC DNA]</scope>
    <source>
        <strain evidence="2 3">SBD 7-3</strain>
    </source>
</reference>
<protein>
    <submittedName>
        <fullName evidence="2">Uncharacterized protein</fullName>
    </submittedName>
</protein>